<keyword evidence="3" id="KW-1185">Reference proteome</keyword>
<organism evidence="2 3">
    <name type="scientific">Clavelina lepadiformis</name>
    <name type="common">Light-bulb sea squirt</name>
    <name type="synonym">Ascidia lepadiformis</name>
    <dbReference type="NCBI Taxonomy" id="159417"/>
    <lineage>
        <taxon>Eukaryota</taxon>
        <taxon>Metazoa</taxon>
        <taxon>Chordata</taxon>
        <taxon>Tunicata</taxon>
        <taxon>Ascidiacea</taxon>
        <taxon>Aplousobranchia</taxon>
        <taxon>Clavelinidae</taxon>
        <taxon>Clavelina</taxon>
    </lineage>
</organism>
<proteinExistence type="predicted"/>
<protein>
    <submittedName>
        <fullName evidence="2">Uncharacterized protein</fullName>
    </submittedName>
</protein>
<feature type="region of interest" description="Disordered" evidence="1">
    <location>
        <begin position="17"/>
        <end position="38"/>
    </location>
</feature>
<reference evidence="2 3" key="1">
    <citation type="submission" date="2024-02" db="EMBL/GenBank/DDBJ databases">
        <authorList>
            <person name="Daric V."/>
            <person name="Darras S."/>
        </authorList>
    </citation>
    <scope>NUCLEOTIDE SEQUENCE [LARGE SCALE GENOMIC DNA]</scope>
</reference>
<dbReference type="Proteomes" id="UP001642483">
    <property type="component" value="Unassembled WGS sequence"/>
</dbReference>
<comment type="caution">
    <text evidence="2">The sequence shown here is derived from an EMBL/GenBank/DDBJ whole genome shotgun (WGS) entry which is preliminary data.</text>
</comment>
<evidence type="ECO:0000313" key="3">
    <source>
        <dbReference type="Proteomes" id="UP001642483"/>
    </source>
</evidence>
<name>A0ABP0H499_CLALP</name>
<accession>A0ABP0H499</accession>
<sequence>MGVSYDEDDVQGHALFGNPLGEAKNISPRAVGKPPPEDYSQHPDLVYLVQRAGFGFQSRQKTYGVNSKYVEKYWILKTFQSTWPDLVYSDDASPFQSQNLLFERAIAFTTYN</sequence>
<evidence type="ECO:0000313" key="2">
    <source>
        <dbReference type="EMBL" id="CAK8697350.1"/>
    </source>
</evidence>
<gene>
    <name evidence="2" type="ORF">CVLEPA_LOCUS30595</name>
</gene>
<evidence type="ECO:0000256" key="1">
    <source>
        <dbReference type="SAM" id="MobiDB-lite"/>
    </source>
</evidence>
<dbReference type="EMBL" id="CAWYQH010000163">
    <property type="protein sequence ID" value="CAK8697350.1"/>
    <property type="molecule type" value="Genomic_DNA"/>
</dbReference>